<proteinExistence type="predicted"/>
<keyword evidence="4" id="KW-0805">Transcription regulation</keyword>
<sequence length="567" mass="63713">MSTFSNSMSPPQRRAHATSRASNVGLACSLCRSRKVRCDGKLPACQRCVKDGQDCEYATERARRPLKDQIQNLRQRVADLESQLDASRRSSISVDPQGVREEPDESRPIIMATGSMSLNAEGNLVHAGSSSTFFWFMKKRAMENLPQAHPPTLSYLFPPHLPVTLSPSMHDRLINLAFQSQLEFGRIVDQTLFRADLEENHNSRTPSYSRFLHLIILGHGCRYIDDLQPSLSIDGTYENRGDIFISAAKALVAAEMEAPCLSSIPAFALLAIYVGNMRQDHLAFTYQGIAVVMAEEFLLDQRVSDHVVTMSDSDRRLERYRQMTYWVLSVVSSWHFCVFGRVHHWPGPVQHIEIPFKGSSLQVDPISLVDLAFKYHCRLSKIAGRIVSQIYNRADDRRQYLVKLDQELVTWCAALPQQLKPDGFASNPVPHVVAHWAFICVHTIILHRPFFISLGDHASSDLSMDRCVTAASDILWLMRLSAVYGEARNCSAFYYAIFCAASVWILLAAGVDRRGSDQEQQARSNTGLANTKDTISFLNRAGKVWPSAIDSANSLRELLIEYTGITM</sequence>
<dbReference type="Proteomes" id="UP000094065">
    <property type="component" value="Unassembled WGS sequence"/>
</dbReference>
<name>A0A1E3HES2_9TREE</name>
<dbReference type="PROSITE" id="PS00463">
    <property type="entry name" value="ZN2_CY6_FUNGAL_1"/>
    <property type="match status" value="1"/>
</dbReference>
<evidence type="ECO:0000256" key="5">
    <source>
        <dbReference type="ARBA" id="ARBA00023125"/>
    </source>
</evidence>
<feature type="transmembrane region" description="Helical" evidence="9">
    <location>
        <begin position="492"/>
        <end position="511"/>
    </location>
</feature>
<accession>A0A1E3HES2</accession>
<gene>
    <name evidence="11" type="ORF">L202_07128</name>
</gene>
<keyword evidence="6" id="KW-0804">Transcription</keyword>
<dbReference type="EMBL" id="AWGJ01000011">
    <property type="protein sequence ID" value="ODN74814.1"/>
    <property type="molecule type" value="Genomic_DNA"/>
</dbReference>
<dbReference type="Pfam" id="PF00172">
    <property type="entry name" value="Zn_clus"/>
    <property type="match status" value="1"/>
</dbReference>
<dbReference type="CDD" id="cd00067">
    <property type="entry name" value="GAL4"/>
    <property type="match status" value="1"/>
</dbReference>
<evidence type="ECO:0000256" key="4">
    <source>
        <dbReference type="ARBA" id="ARBA00023015"/>
    </source>
</evidence>
<dbReference type="Gene3D" id="4.10.240.10">
    <property type="entry name" value="Zn(2)-C6 fungal-type DNA-binding domain"/>
    <property type="match status" value="1"/>
</dbReference>
<keyword evidence="5" id="KW-0238">DNA-binding</keyword>
<evidence type="ECO:0000256" key="9">
    <source>
        <dbReference type="SAM" id="Phobius"/>
    </source>
</evidence>
<keyword evidence="9" id="KW-0812">Transmembrane</keyword>
<organism evidence="11 12">
    <name type="scientific">Cryptococcus amylolentus CBS 6039</name>
    <dbReference type="NCBI Taxonomy" id="1295533"/>
    <lineage>
        <taxon>Eukaryota</taxon>
        <taxon>Fungi</taxon>
        <taxon>Dikarya</taxon>
        <taxon>Basidiomycota</taxon>
        <taxon>Agaricomycotina</taxon>
        <taxon>Tremellomycetes</taxon>
        <taxon>Tremellales</taxon>
        <taxon>Cryptococcaceae</taxon>
        <taxon>Cryptococcus</taxon>
    </lineage>
</organism>
<feature type="region of interest" description="Disordered" evidence="8">
    <location>
        <begin position="81"/>
        <end position="104"/>
    </location>
</feature>
<comment type="subcellular location">
    <subcellularLocation>
        <location evidence="1">Nucleus</location>
    </subcellularLocation>
</comment>
<evidence type="ECO:0000256" key="7">
    <source>
        <dbReference type="ARBA" id="ARBA00023242"/>
    </source>
</evidence>
<dbReference type="OrthoDB" id="2154091at2759"/>
<dbReference type="Pfam" id="PF04082">
    <property type="entry name" value="Fungal_trans"/>
    <property type="match status" value="1"/>
</dbReference>
<dbReference type="SMART" id="SM00066">
    <property type="entry name" value="GAL4"/>
    <property type="match status" value="1"/>
</dbReference>
<dbReference type="InterPro" id="IPR036864">
    <property type="entry name" value="Zn2-C6_fun-type_DNA-bd_sf"/>
</dbReference>
<dbReference type="GeneID" id="30158437"/>
<dbReference type="AlphaFoldDB" id="A0A1E3HES2"/>
<dbReference type="InterPro" id="IPR051615">
    <property type="entry name" value="Transcr_Regulatory_Elem"/>
</dbReference>
<keyword evidence="9" id="KW-0472">Membrane</keyword>
<dbReference type="CDD" id="cd12148">
    <property type="entry name" value="fungal_TF_MHR"/>
    <property type="match status" value="1"/>
</dbReference>
<evidence type="ECO:0000313" key="12">
    <source>
        <dbReference type="Proteomes" id="UP000094065"/>
    </source>
</evidence>
<keyword evidence="12" id="KW-1185">Reference proteome</keyword>
<dbReference type="PANTHER" id="PTHR31313:SF81">
    <property type="entry name" value="TY1 ENHANCER ACTIVATOR"/>
    <property type="match status" value="1"/>
</dbReference>
<dbReference type="RefSeq" id="XP_018990595.1">
    <property type="nucleotide sequence ID" value="XM_019141788.1"/>
</dbReference>
<dbReference type="SUPFAM" id="SSF57701">
    <property type="entry name" value="Zn2/Cys6 DNA-binding domain"/>
    <property type="match status" value="1"/>
</dbReference>
<evidence type="ECO:0000256" key="6">
    <source>
        <dbReference type="ARBA" id="ARBA00023163"/>
    </source>
</evidence>
<dbReference type="PROSITE" id="PS50048">
    <property type="entry name" value="ZN2_CY6_FUNGAL_2"/>
    <property type="match status" value="1"/>
</dbReference>
<keyword evidence="3" id="KW-0862">Zinc</keyword>
<evidence type="ECO:0000256" key="1">
    <source>
        <dbReference type="ARBA" id="ARBA00004123"/>
    </source>
</evidence>
<evidence type="ECO:0000256" key="2">
    <source>
        <dbReference type="ARBA" id="ARBA00022723"/>
    </source>
</evidence>
<evidence type="ECO:0000256" key="8">
    <source>
        <dbReference type="SAM" id="MobiDB-lite"/>
    </source>
</evidence>
<dbReference type="GO" id="GO:0000981">
    <property type="term" value="F:DNA-binding transcription factor activity, RNA polymerase II-specific"/>
    <property type="evidence" value="ECO:0007669"/>
    <property type="project" value="InterPro"/>
</dbReference>
<comment type="caution">
    <text evidence="11">The sequence shown here is derived from an EMBL/GenBank/DDBJ whole genome shotgun (WGS) entry which is preliminary data.</text>
</comment>
<evidence type="ECO:0000259" key="10">
    <source>
        <dbReference type="PROSITE" id="PS50048"/>
    </source>
</evidence>
<evidence type="ECO:0000313" key="11">
    <source>
        <dbReference type="EMBL" id="ODN74814.1"/>
    </source>
</evidence>
<keyword evidence="2" id="KW-0479">Metal-binding</keyword>
<dbReference type="PANTHER" id="PTHR31313">
    <property type="entry name" value="TY1 ENHANCER ACTIVATOR"/>
    <property type="match status" value="1"/>
</dbReference>
<keyword evidence="7" id="KW-0539">Nucleus</keyword>
<dbReference type="GO" id="GO:0008270">
    <property type="term" value="F:zinc ion binding"/>
    <property type="evidence" value="ECO:0007669"/>
    <property type="project" value="InterPro"/>
</dbReference>
<dbReference type="GO" id="GO:0005634">
    <property type="term" value="C:nucleus"/>
    <property type="evidence" value="ECO:0007669"/>
    <property type="project" value="UniProtKB-SubCell"/>
</dbReference>
<protein>
    <recommendedName>
        <fullName evidence="10">Zn(2)-C6 fungal-type domain-containing protein</fullName>
    </recommendedName>
</protein>
<keyword evidence="9" id="KW-1133">Transmembrane helix</keyword>
<dbReference type="GO" id="GO:0003677">
    <property type="term" value="F:DNA binding"/>
    <property type="evidence" value="ECO:0007669"/>
    <property type="project" value="UniProtKB-KW"/>
</dbReference>
<feature type="domain" description="Zn(2)-C6 fungal-type" evidence="10">
    <location>
        <begin position="27"/>
        <end position="57"/>
    </location>
</feature>
<reference evidence="11 12" key="1">
    <citation type="submission" date="2016-06" db="EMBL/GenBank/DDBJ databases">
        <title>Evolution of pathogenesis and genome organization in the Tremellales.</title>
        <authorList>
            <person name="Cuomo C."/>
            <person name="Litvintseva A."/>
            <person name="Heitman J."/>
            <person name="Chen Y."/>
            <person name="Sun S."/>
            <person name="Springer D."/>
            <person name="Dromer F."/>
            <person name="Young S."/>
            <person name="Zeng Q."/>
            <person name="Chapman S."/>
            <person name="Gujja S."/>
            <person name="Saif S."/>
            <person name="Birren B."/>
        </authorList>
    </citation>
    <scope>NUCLEOTIDE SEQUENCE [LARGE SCALE GENOMIC DNA]</scope>
    <source>
        <strain evidence="11 12">CBS 6039</strain>
    </source>
</reference>
<evidence type="ECO:0000256" key="3">
    <source>
        <dbReference type="ARBA" id="ARBA00022833"/>
    </source>
</evidence>
<dbReference type="InterPro" id="IPR001138">
    <property type="entry name" value="Zn2Cys6_DnaBD"/>
</dbReference>
<dbReference type="InterPro" id="IPR007219">
    <property type="entry name" value="XnlR_reg_dom"/>
</dbReference>